<name>B5VT66_YEAS6</name>
<evidence type="ECO:0000313" key="4">
    <source>
        <dbReference type="Proteomes" id="UP000008988"/>
    </source>
</evidence>
<dbReference type="GO" id="GO:0047372">
    <property type="term" value="F:monoacylglycerol lipase activity"/>
    <property type="evidence" value="ECO:0007669"/>
    <property type="project" value="TreeGrafter"/>
</dbReference>
<dbReference type="InterPro" id="IPR050960">
    <property type="entry name" value="AB_hydrolase_4_sf"/>
</dbReference>
<dbReference type="SUPFAM" id="SSF53474">
    <property type="entry name" value="alpha/beta-Hydrolases"/>
    <property type="match status" value="1"/>
</dbReference>
<dbReference type="Gene3D" id="3.40.50.1820">
    <property type="entry name" value="alpha/beta hydrolase"/>
    <property type="match status" value="1"/>
</dbReference>
<comment type="similarity">
    <text evidence="1">Belongs to the AB hydrolase superfamily. AB hydrolase 4 family.</text>
</comment>
<gene>
    <name evidence="3" type="ORF">AWRI1631_161650</name>
</gene>
<dbReference type="InterPro" id="IPR000073">
    <property type="entry name" value="AB_hydrolase_1"/>
</dbReference>
<evidence type="ECO:0000259" key="2">
    <source>
        <dbReference type="Pfam" id="PF00561"/>
    </source>
</evidence>
<dbReference type="InterPro" id="IPR012020">
    <property type="entry name" value="ABHD4"/>
</dbReference>
<dbReference type="ESTHER" id="yeast-MCFS1">
    <property type="family name" value="abh_upf0017"/>
</dbReference>
<evidence type="ECO:0000313" key="3">
    <source>
        <dbReference type="EMBL" id="EDZ68877.1"/>
    </source>
</evidence>
<evidence type="ECO:0000256" key="1">
    <source>
        <dbReference type="ARBA" id="ARBA00010884"/>
    </source>
</evidence>
<dbReference type="EMBL" id="ABSV01002339">
    <property type="protein sequence ID" value="EDZ68877.1"/>
    <property type="molecule type" value="Genomic_DNA"/>
</dbReference>
<protein>
    <submittedName>
        <fullName evidence="3">YPL095Cp-like protein</fullName>
    </submittedName>
</protein>
<organism evidence="3 4">
    <name type="scientific">Saccharomyces cerevisiae (strain AWRI1631)</name>
    <name type="common">Baker's yeast</name>
    <dbReference type="NCBI Taxonomy" id="545124"/>
    <lineage>
        <taxon>Eukaryota</taxon>
        <taxon>Fungi</taxon>
        <taxon>Dikarya</taxon>
        <taxon>Ascomycota</taxon>
        <taxon>Saccharomycotina</taxon>
        <taxon>Saccharomycetes</taxon>
        <taxon>Saccharomycetales</taxon>
        <taxon>Saccharomycetaceae</taxon>
        <taxon>Saccharomyces</taxon>
    </lineage>
</organism>
<dbReference type="PANTHER" id="PTHR10794:SF44">
    <property type="entry name" value="MEDIUM-CHAIN FATTY ACID ETHYL ESTER SYNTHASE_ESTERASE 1-RELATED"/>
    <property type="match status" value="1"/>
</dbReference>
<dbReference type="InterPro" id="IPR029058">
    <property type="entry name" value="AB_hydrolase_fold"/>
</dbReference>
<dbReference type="GO" id="GO:0008126">
    <property type="term" value="F:acetylesterase activity"/>
    <property type="evidence" value="ECO:0007669"/>
    <property type="project" value="TreeGrafter"/>
</dbReference>
<dbReference type="Proteomes" id="UP000008988">
    <property type="component" value="Unassembled WGS sequence"/>
</dbReference>
<dbReference type="PANTHER" id="PTHR10794">
    <property type="entry name" value="ABHYDROLASE DOMAIN-CONTAINING PROTEIN"/>
    <property type="match status" value="1"/>
</dbReference>
<dbReference type="PIRSF" id="PIRSF005211">
    <property type="entry name" value="Ab_hydro_YheT"/>
    <property type="match status" value="1"/>
</dbReference>
<accession>B5VT66</accession>
<dbReference type="GO" id="GO:0051792">
    <property type="term" value="P:medium-chain fatty acid biosynthetic process"/>
    <property type="evidence" value="ECO:0007669"/>
    <property type="project" value="TreeGrafter"/>
</dbReference>
<proteinExistence type="inferred from homology"/>
<dbReference type="AlphaFoldDB" id="B5VT66"/>
<feature type="domain" description="AB hydrolase-1" evidence="2">
    <location>
        <begin position="168"/>
        <end position="347"/>
    </location>
</feature>
<dbReference type="OrthoDB" id="5954035at2759"/>
<dbReference type="GO" id="GO:0051793">
    <property type="term" value="P:medium-chain fatty acid catabolic process"/>
    <property type="evidence" value="ECO:0007669"/>
    <property type="project" value="TreeGrafter"/>
</dbReference>
<sequence length="354" mass="40533">MFRSGYYPTVTPSHWGYNGTVKHVLGEKGTRSLAFRDSKRQIPLHEFVTKHVPTLKDGANFRLNSLLFTGYLQTLYLSAGDFSKKFQVFYGREIIKFSDGGVCTADWVMPEWEQTYSLNAEKASFNEKQFSNDEKATHPKGWPRLHPRTRYLSSEELEKCHSKGYSYPLVVVLHGLAGGSHEPLIRALSEDLSKVGDGKFQVVVLNARGCSRSKVTTRRIFTALHTGDVREFLNHQKALFPQRKIYAVGTSFGAAMLTNYLGEEGDNCPLNAAVALSNPWDFVHTWDKLAHDWWSNHIFSRTLTQFLTRTVKVNMNELQVPENFEVSHKPTVEKPSFIRIPEKIWKRLKNLQTY</sequence>
<reference evidence="3 4" key="1">
    <citation type="journal article" date="2008" name="FEMS Yeast Res.">
        <title>Comparative genome analysis of a Saccharomyces cerevisiae wine strain.</title>
        <authorList>
            <person name="Borneman A.R."/>
            <person name="Forgan A.H."/>
            <person name="Pretorius I.S."/>
            <person name="Chambers P.J."/>
        </authorList>
    </citation>
    <scope>NUCLEOTIDE SEQUENCE [LARGE SCALE GENOMIC DNA]</scope>
    <source>
        <strain evidence="3 4">AWRI1631</strain>
    </source>
</reference>
<comment type="caution">
    <text evidence="3">The sequence shown here is derived from an EMBL/GenBank/DDBJ whole genome shotgun (WGS) entry which is preliminary data.</text>
</comment>
<dbReference type="Pfam" id="PF00561">
    <property type="entry name" value="Abhydrolase_1"/>
    <property type="match status" value="1"/>
</dbReference>